<gene>
    <name evidence="9" type="ORF">DERP_000523</name>
</gene>
<comment type="subcellular location">
    <subcellularLocation>
        <location evidence="1">Membrane</location>
    </subcellularLocation>
</comment>
<evidence type="ECO:0000256" key="5">
    <source>
        <dbReference type="ARBA" id="ARBA00023136"/>
    </source>
</evidence>
<keyword evidence="4 7" id="KW-1133">Transmembrane helix</keyword>
<proteinExistence type="inferred from homology"/>
<feature type="transmembrane region" description="Helical" evidence="7">
    <location>
        <begin position="265"/>
        <end position="291"/>
    </location>
</feature>
<feature type="region of interest" description="Disordered" evidence="6">
    <location>
        <begin position="302"/>
        <end position="326"/>
    </location>
</feature>
<keyword evidence="5 7" id="KW-0472">Membrane</keyword>
<feature type="compositionally biased region" description="Polar residues" evidence="6">
    <location>
        <begin position="313"/>
        <end position="326"/>
    </location>
</feature>
<feature type="transmembrane region" description="Helical" evidence="7">
    <location>
        <begin position="384"/>
        <end position="406"/>
    </location>
</feature>
<comment type="caution">
    <text evidence="9">The sequence shown here is derived from an EMBL/GenBank/DDBJ whole genome shotgun (WGS) entry which is preliminary data.</text>
</comment>
<feature type="transmembrane region" description="Helical" evidence="7">
    <location>
        <begin position="76"/>
        <end position="97"/>
    </location>
</feature>
<dbReference type="InterPro" id="IPR053071">
    <property type="entry name" value="GPCR1-related_rcpt"/>
</dbReference>
<dbReference type="Gene3D" id="1.20.1070.10">
    <property type="entry name" value="Rhodopsin 7-helix transmembrane proteins"/>
    <property type="match status" value="1"/>
</dbReference>
<evidence type="ECO:0000259" key="8">
    <source>
        <dbReference type="PROSITE" id="PS50262"/>
    </source>
</evidence>
<dbReference type="CDD" id="cd14978">
    <property type="entry name" value="7tmA_FMRFamide_R-like"/>
    <property type="match status" value="1"/>
</dbReference>
<dbReference type="EMBL" id="NJHN03000095">
    <property type="protein sequence ID" value="KAH9416027.1"/>
    <property type="molecule type" value="Genomic_DNA"/>
</dbReference>
<reference evidence="9 10" key="1">
    <citation type="journal article" date="2018" name="J. Allergy Clin. Immunol.">
        <title>High-quality assembly of Dermatophagoides pteronyssinus genome and transcriptome reveals a wide range of novel allergens.</title>
        <authorList>
            <person name="Liu X.Y."/>
            <person name="Yang K.Y."/>
            <person name="Wang M.Q."/>
            <person name="Kwok J.S."/>
            <person name="Zeng X."/>
            <person name="Yang Z."/>
            <person name="Xiao X.J."/>
            <person name="Lau C.P."/>
            <person name="Li Y."/>
            <person name="Huang Z.M."/>
            <person name="Ba J.G."/>
            <person name="Yim A.K."/>
            <person name="Ouyang C.Y."/>
            <person name="Ngai S.M."/>
            <person name="Chan T.F."/>
            <person name="Leung E.L."/>
            <person name="Liu L."/>
            <person name="Liu Z.G."/>
            <person name="Tsui S.K."/>
        </authorList>
    </citation>
    <scope>NUCLEOTIDE SEQUENCE [LARGE SCALE GENOMIC DNA]</scope>
    <source>
        <strain evidence="9">Derp</strain>
    </source>
</reference>
<evidence type="ECO:0000313" key="10">
    <source>
        <dbReference type="Proteomes" id="UP000887458"/>
    </source>
</evidence>
<keyword evidence="3 7" id="KW-0812">Transmembrane</keyword>
<dbReference type="SMART" id="SM01381">
    <property type="entry name" value="7TM_GPCR_Srsx"/>
    <property type="match status" value="1"/>
</dbReference>
<dbReference type="SUPFAM" id="SSF81321">
    <property type="entry name" value="Family A G protein-coupled receptor-like"/>
    <property type="match status" value="1"/>
</dbReference>
<dbReference type="PANTHER" id="PTHR47023">
    <property type="entry name" value="SEX PEPTIDE RECEPTOR"/>
    <property type="match status" value="1"/>
</dbReference>
<feature type="compositionally biased region" description="Basic and acidic residues" evidence="6">
    <location>
        <begin position="584"/>
        <end position="602"/>
    </location>
</feature>
<dbReference type="Pfam" id="PF10324">
    <property type="entry name" value="7TM_GPCR_Srw"/>
    <property type="match status" value="2"/>
</dbReference>
<dbReference type="PANTHER" id="PTHR47023:SF1">
    <property type="entry name" value="SEX PEPTIDE RECEPTOR"/>
    <property type="match status" value="1"/>
</dbReference>
<evidence type="ECO:0000256" key="4">
    <source>
        <dbReference type="ARBA" id="ARBA00022989"/>
    </source>
</evidence>
<evidence type="ECO:0000256" key="7">
    <source>
        <dbReference type="SAM" id="Phobius"/>
    </source>
</evidence>
<dbReference type="PROSITE" id="PS50262">
    <property type="entry name" value="G_PROTEIN_RECEP_F1_2"/>
    <property type="match status" value="1"/>
</dbReference>
<reference evidence="9 10" key="2">
    <citation type="journal article" date="2022" name="Mol. Biol. Evol.">
        <title>Comparative Genomics Reveals Insights into the Divergent Evolution of Astigmatic Mites and Household Pest Adaptations.</title>
        <authorList>
            <person name="Xiong Q."/>
            <person name="Wan A.T."/>
            <person name="Liu X."/>
            <person name="Fung C.S."/>
            <person name="Xiao X."/>
            <person name="Malainual N."/>
            <person name="Hou J."/>
            <person name="Wang L."/>
            <person name="Wang M."/>
            <person name="Yang K.Y."/>
            <person name="Cui Y."/>
            <person name="Leung E.L."/>
            <person name="Nong W."/>
            <person name="Shin S.K."/>
            <person name="Au S.W."/>
            <person name="Jeong K.Y."/>
            <person name="Chew F.T."/>
            <person name="Hui J.H."/>
            <person name="Leung T.F."/>
            <person name="Tungtrongchitr A."/>
            <person name="Zhong N."/>
            <person name="Liu Z."/>
            <person name="Tsui S.K."/>
        </authorList>
    </citation>
    <scope>NUCLEOTIDE SEQUENCE [LARGE SCALE GENOMIC DNA]</scope>
    <source>
        <strain evidence="9">Derp</strain>
    </source>
</reference>
<evidence type="ECO:0000256" key="6">
    <source>
        <dbReference type="SAM" id="MobiDB-lite"/>
    </source>
</evidence>
<dbReference type="InterPro" id="IPR000276">
    <property type="entry name" value="GPCR_Rhodpsn"/>
</dbReference>
<dbReference type="InterPro" id="IPR017452">
    <property type="entry name" value="GPCR_Rhodpsn_7TM"/>
</dbReference>
<dbReference type="PRINTS" id="PR00237">
    <property type="entry name" value="GPCRRHODOPSN"/>
</dbReference>
<feature type="region of interest" description="Disordered" evidence="6">
    <location>
        <begin position="577"/>
        <end position="602"/>
    </location>
</feature>
<evidence type="ECO:0000256" key="2">
    <source>
        <dbReference type="ARBA" id="ARBA00010663"/>
    </source>
</evidence>
<sequence length="602" mass="68838">MIMSLLQMNFSALLILIKSICHLLGNVLDISTDPEVYYRVVLFGYITPIFFLITFAANILIVLVLSRPTMRSPTNLVLLSMAVADLLTLIFPVPWYFYMYTLGYYKFLLYPALSCNLYHVMSGILPTFFHTASIWCTLLLACQRYIYICHPTLAKVWCTNKRVTRTILAIFLLASVHQLLRFFESHWIDTIVTVSYPQTPTPSSTHKSIFDDDNAELMSTKNEISEILLETNNETIIINEPQKACRQVIAKWITSIENLYFGTYFVFRIVFVHIGPCLLLVIFNVLLYNALKRAEKTRNKLLNKQHRQHSSEQRNGSSGWIKQQQSDDQLIQRKANRGRDANSTTVMLIVVVTVFLIVEIPLAVATAIHVTENMFTVDIVSDHFLSMTIIFSNFLIIISYPLNFAIYCGMSRAFRETFQQMFLKNIFEIRPTTRSSTTVKATTTLTTMTNILSTDNNTNINNNTITLQPKPPTISSMDQSKISNTNIISLSTPSNQNDGNNNDNDKCHTKTLKSHSYNDKSERISSNSNNNTNNNLMEKIIKISVDNEDGNDNKQETNQMIITINTKHFINQKIENKINTNNDDNNKEIDDKNDDVPKETMV</sequence>
<dbReference type="Pfam" id="PF00001">
    <property type="entry name" value="7tm_1"/>
    <property type="match status" value="1"/>
</dbReference>
<name>A0ABQ8J0H9_DERPT</name>
<evidence type="ECO:0000256" key="3">
    <source>
        <dbReference type="ARBA" id="ARBA00022692"/>
    </source>
</evidence>
<dbReference type="InterPro" id="IPR019427">
    <property type="entry name" value="7TM_GPCR_serpentine_rcpt_Srw"/>
</dbReference>
<accession>A0ABQ8J0H9</accession>
<feature type="transmembrane region" description="Helical" evidence="7">
    <location>
        <begin position="37"/>
        <end position="64"/>
    </location>
</feature>
<feature type="region of interest" description="Disordered" evidence="6">
    <location>
        <begin position="488"/>
        <end position="535"/>
    </location>
</feature>
<protein>
    <recommendedName>
        <fullName evidence="8">G-protein coupled receptors family 1 profile domain-containing protein</fullName>
    </recommendedName>
</protein>
<keyword evidence="10" id="KW-1185">Reference proteome</keyword>
<dbReference type="Proteomes" id="UP000887458">
    <property type="component" value="Unassembled WGS sequence"/>
</dbReference>
<comment type="similarity">
    <text evidence="2">Belongs to the G-protein coupled receptor 1 family.</text>
</comment>
<feature type="compositionally biased region" description="Low complexity" evidence="6">
    <location>
        <begin position="525"/>
        <end position="535"/>
    </location>
</feature>
<feature type="transmembrane region" description="Helical" evidence="7">
    <location>
        <begin position="343"/>
        <end position="364"/>
    </location>
</feature>
<feature type="transmembrane region" description="Helical" evidence="7">
    <location>
        <begin position="163"/>
        <end position="180"/>
    </location>
</feature>
<feature type="domain" description="G-protein coupled receptors family 1 profile" evidence="8">
    <location>
        <begin position="57"/>
        <end position="407"/>
    </location>
</feature>
<feature type="transmembrane region" description="Helical" evidence="7">
    <location>
        <begin position="117"/>
        <end position="142"/>
    </location>
</feature>
<evidence type="ECO:0000313" key="9">
    <source>
        <dbReference type="EMBL" id="KAH9416027.1"/>
    </source>
</evidence>
<evidence type="ECO:0000256" key="1">
    <source>
        <dbReference type="ARBA" id="ARBA00004370"/>
    </source>
</evidence>
<organism evidence="9 10">
    <name type="scientific">Dermatophagoides pteronyssinus</name>
    <name type="common">European house dust mite</name>
    <dbReference type="NCBI Taxonomy" id="6956"/>
    <lineage>
        <taxon>Eukaryota</taxon>
        <taxon>Metazoa</taxon>
        <taxon>Ecdysozoa</taxon>
        <taxon>Arthropoda</taxon>
        <taxon>Chelicerata</taxon>
        <taxon>Arachnida</taxon>
        <taxon>Acari</taxon>
        <taxon>Acariformes</taxon>
        <taxon>Sarcoptiformes</taxon>
        <taxon>Astigmata</taxon>
        <taxon>Psoroptidia</taxon>
        <taxon>Analgoidea</taxon>
        <taxon>Pyroglyphidae</taxon>
        <taxon>Dermatophagoidinae</taxon>
        <taxon>Dermatophagoides</taxon>
    </lineage>
</organism>